<accession>A0AAF1A3S6</accession>
<sequence>MDIAYSVQHLSQFMQSPREPHLKAAYHVLRYLKQDPTLGVFVSTKPDLTLNAFCDSDWVTCPDSRKSVSGYLVLMGDSPISWKSKKQATVSLSSAEAEYRAVRQVVGELV</sequence>
<reference evidence="1" key="1">
    <citation type="submission" date="2023-08" db="EMBL/GenBank/DDBJ databases">
        <title>A de novo genome assembly of Solanum verrucosum Schlechtendal, a Mexican diploid species geographically isolated from the other diploid A-genome species in potato relatives.</title>
        <authorList>
            <person name="Hosaka K."/>
        </authorList>
    </citation>
    <scope>NUCLEOTIDE SEQUENCE</scope>
    <source>
        <tissue evidence="1">Young leaves</tissue>
    </source>
</reference>
<evidence type="ECO:0000313" key="1">
    <source>
        <dbReference type="EMBL" id="WMV59690.1"/>
    </source>
</evidence>
<proteinExistence type="predicted"/>
<dbReference type="CDD" id="cd09272">
    <property type="entry name" value="RNase_HI_RT_Ty1"/>
    <property type="match status" value="1"/>
</dbReference>
<dbReference type="EMBL" id="CP133623">
    <property type="protein sequence ID" value="WMV59690.1"/>
    <property type="molecule type" value="Genomic_DNA"/>
</dbReference>
<dbReference type="AlphaFoldDB" id="A0AAF1A3S6"/>
<keyword evidence="2" id="KW-1185">Reference proteome</keyword>
<dbReference type="Proteomes" id="UP001234989">
    <property type="component" value="Chromosome 12"/>
</dbReference>
<dbReference type="PANTHER" id="PTHR11439:SF505">
    <property type="entry name" value="REVERSE TRANSCRIPTASE TY1_COPIA-TYPE DOMAIN-CONTAINING PROTEIN"/>
    <property type="match status" value="1"/>
</dbReference>
<dbReference type="PANTHER" id="PTHR11439">
    <property type="entry name" value="GAG-POL-RELATED RETROTRANSPOSON"/>
    <property type="match status" value="1"/>
</dbReference>
<gene>
    <name evidence="1" type="ORF">MTR67_053075</name>
</gene>
<evidence type="ECO:0000313" key="2">
    <source>
        <dbReference type="Proteomes" id="UP001234989"/>
    </source>
</evidence>
<protein>
    <submittedName>
        <fullName evidence="1">Uncharacterized protein</fullName>
    </submittedName>
</protein>
<name>A0AAF1A3S6_SOLVR</name>
<organism evidence="1 2">
    <name type="scientific">Solanum verrucosum</name>
    <dbReference type="NCBI Taxonomy" id="315347"/>
    <lineage>
        <taxon>Eukaryota</taxon>
        <taxon>Viridiplantae</taxon>
        <taxon>Streptophyta</taxon>
        <taxon>Embryophyta</taxon>
        <taxon>Tracheophyta</taxon>
        <taxon>Spermatophyta</taxon>
        <taxon>Magnoliopsida</taxon>
        <taxon>eudicotyledons</taxon>
        <taxon>Gunneridae</taxon>
        <taxon>Pentapetalae</taxon>
        <taxon>asterids</taxon>
        <taxon>lamiids</taxon>
        <taxon>Solanales</taxon>
        <taxon>Solanaceae</taxon>
        <taxon>Solanoideae</taxon>
        <taxon>Solaneae</taxon>
        <taxon>Solanum</taxon>
    </lineage>
</organism>